<feature type="compositionally biased region" description="Polar residues" evidence="1">
    <location>
        <begin position="357"/>
        <end position="376"/>
    </location>
</feature>
<dbReference type="InterPro" id="IPR050650">
    <property type="entry name" value="Type-II_Cytokine-TF_Rcpt"/>
</dbReference>
<feature type="domain" description="Fibronectin type-III" evidence="4">
    <location>
        <begin position="8"/>
        <end position="103"/>
    </location>
</feature>
<dbReference type="CDD" id="cd00063">
    <property type="entry name" value="FN3"/>
    <property type="match status" value="1"/>
</dbReference>
<evidence type="ECO:0000259" key="4">
    <source>
        <dbReference type="Pfam" id="PF01108"/>
    </source>
</evidence>
<dbReference type="InterPro" id="IPR015373">
    <property type="entry name" value="Interferon/interleukin_rcp_dom"/>
</dbReference>
<feature type="chain" id="PRO_5040386264" evidence="3">
    <location>
        <begin position="21"/>
        <end position="557"/>
    </location>
</feature>
<dbReference type="PANTHER" id="PTHR20859:SF55">
    <property type="entry name" value="INTERFERON LAMBDA RECEPTOR 1"/>
    <property type="match status" value="1"/>
</dbReference>
<dbReference type="InterPro" id="IPR013783">
    <property type="entry name" value="Ig-like_fold"/>
</dbReference>
<feature type="signal peptide" evidence="3">
    <location>
        <begin position="1"/>
        <end position="20"/>
    </location>
</feature>
<evidence type="ECO:0000256" key="1">
    <source>
        <dbReference type="SAM" id="MobiDB-lite"/>
    </source>
</evidence>
<dbReference type="Gene3D" id="2.60.40.10">
    <property type="entry name" value="Immunoglobulins"/>
    <property type="match status" value="2"/>
</dbReference>
<evidence type="ECO:0000259" key="5">
    <source>
        <dbReference type="Pfam" id="PF09294"/>
    </source>
</evidence>
<proteinExistence type="predicted"/>
<dbReference type="OrthoDB" id="10031784at2759"/>
<feature type="domain" description="Interferon/interleukin receptor" evidence="5">
    <location>
        <begin position="150"/>
        <end position="221"/>
    </location>
</feature>
<evidence type="ECO:0000256" key="2">
    <source>
        <dbReference type="SAM" id="Phobius"/>
    </source>
</evidence>
<feature type="compositionally biased region" description="Acidic residues" evidence="1">
    <location>
        <begin position="325"/>
        <end position="338"/>
    </location>
</feature>
<dbReference type="PANTHER" id="PTHR20859">
    <property type="entry name" value="INTERFERON/INTERLEUKIN RECEPTOR"/>
    <property type="match status" value="1"/>
</dbReference>
<comment type="caution">
    <text evidence="6">The sequence shown here is derived from an EMBL/GenBank/DDBJ whole genome shotgun (WGS) entry which is preliminary data.</text>
</comment>
<evidence type="ECO:0000256" key="3">
    <source>
        <dbReference type="SAM" id="SignalP"/>
    </source>
</evidence>
<dbReference type="Proteomes" id="UP001142489">
    <property type="component" value="Unassembled WGS sequence"/>
</dbReference>
<dbReference type="Pfam" id="PF09294">
    <property type="entry name" value="Interfer-bind"/>
    <property type="match status" value="1"/>
</dbReference>
<accession>A0A9Q0X8P0</accession>
<keyword evidence="2" id="KW-0472">Membrane</keyword>
<dbReference type="EMBL" id="JAPFRF010000023">
    <property type="protein sequence ID" value="KAJ7304341.1"/>
    <property type="molecule type" value="Genomic_DNA"/>
</dbReference>
<name>A0A9Q0X8P0_9SAUR</name>
<dbReference type="Pfam" id="PF01108">
    <property type="entry name" value="Tissue_fac"/>
    <property type="match status" value="1"/>
</dbReference>
<feature type="transmembrane region" description="Helical" evidence="2">
    <location>
        <begin position="241"/>
        <end position="259"/>
    </location>
</feature>
<keyword evidence="2" id="KW-1133">Transmembrane helix</keyword>
<dbReference type="GO" id="GO:0005886">
    <property type="term" value="C:plasma membrane"/>
    <property type="evidence" value="ECO:0007669"/>
    <property type="project" value="TreeGrafter"/>
</dbReference>
<dbReference type="AlphaFoldDB" id="A0A9Q0X8P0"/>
<gene>
    <name evidence="6" type="ORF">JRQ81_011890</name>
</gene>
<dbReference type="InterPro" id="IPR036116">
    <property type="entry name" value="FN3_sf"/>
</dbReference>
<reference evidence="6" key="1">
    <citation type="journal article" date="2023" name="DNA Res.">
        <title>Chromosome-level genome assembly of Phrynocephalus forsythii using third-generation DNA sequencing and Hi-C analysis.</title>
        <authorList>
            <person name="Qi Y."/>
            <person name="Zhao W."/>
            <person name="Zhao Y."/>
            <person name="Niu C."/>
            <person name="Cao S."/>
            <person name="Zhang Y."/>
        </authorList>
    </citation>
    <scope>NUCLEOTIDE SEQUENCE</scope>
    <source>
        <tissue evidence="6">Muscle</tissue>
    </source>
</reference>
<feature type="region of interest" description="Disordered" evidence="1">
    <location>
        <begin position="311"/>
        <end position="394"/>
    </location>
</feature>
<dbReference type="SUPFAM" id="SSF49265">
    <property type="entry name" value="Fibronectin type III"/>
    <property type="match status" value="2"/>
</dbReference>
<dbReference type="InterPro" id="IPR003961">
    <property type="entry name" value="FN3_dom"/>
</dbReference>
<keyword evidence="3" id="KW-0732">Signal</keyword>
<feature type="compositionally biased region" description="Basic residues" evidence="1">
    <location>
        <begin position="345"/>
        <end position="355"/>
    </location>
</feature>
<dbReference type="GO" id="GO:0004896">
    <property type="term" value="F:cytokine receptor activity"/>
    <property type="evidence" value="ECO:0007669"/>
    <property type="project" value="TreeGrafter"/>
</dbReference>
<sequence length="557" mass="62316">MSHLRIGIVALLASLIQITGRVLLPPPRHLRVLSKDFSLFLTWVPDESYPPGVSYTVQWKDPYDVHWEEVSHCRDISGRDCNITCVPTELHNRYWVQVRAQARSPSGMARSTWVPLKDIDYELSVEPAPPILQVHKTENSFVVKATFLYPSCTKDIFQHQISYNLEVWEAGTKNKMEYNELKAAVVEFNTTQWGSGNYCLHAQSYFPRNKKWSSFSPPLCTPWHKKGAALQREAEIWKVRMVLPILLVLPIGLLGIFWYKHKLKHPKMPQALDFTTFKCPKKLMEPMEVIAVDVLLCTGEPLEAGRKNRLPLPMHLTRSPRGSLSEEDDEDEEDEDDGGSPIPYRKMHPFMRKGRPLQTSSTDQKVVGPPSTSGNGQPQGGCLPEVMASGGPSLSTVRLTEGAASRSSESQWRSLSENSMDDPLEVLVTCPATRGEGQAESKIECLPLSPRLAGGIGSVSPTRWPFMAVRDHPEAPCGQPDISRLLEEQLRDLEGFEEDTSGGSHLVDEVPFLAVSYKERVEDMVQGEGGDAGLSSRSQFCGYEPKHVPYLSRMPVG</sequence>
<keyword evidence="2" id="KW-0812">Transmembrane</keyword>
<evidence type="ECO:0000313" key="7">
    <source>
        <dbReference type="Proteomes" id="UP001142489"/>
    </source>
</evidence>
<keyword evidence="7" id="KW-1185">Reference proteome</keyword>
<evidence type="ECO:0000313" key="6">
    <source>
        <dbReference type="EMBL" id="KAJ7304341.1"/>
    </source>
</evidence>
<protein>
    <submittedName>
        <fullName evidence="6">Uncharacterized protein</fullName>
    </submittedName>
</protein>
<organism evidence="6 7">
    <name type="scientific">Phrynocephalus forsythii</name>
    <dbReference type="NCBI Taxonomy" id="171643"/>
    <lineage>
        <taxon>Eukaryota</taxon>
        <taxon>Metazoa</taxon>
        <taxon>Chordata</taxon>
        <taxon>Craniata</taxon>
        <taxon>Vertebrata</taxon>
        <taxon>Euteleostomi</taxon>
        <taxon>Lepidosauria</taxon>
        <taxon>Squamata</taxon>
        <taxon>Bifurcata</taxon>
        <taxon>Unidentata</taxon>
        <taxon>Episquamata</taxon>
        <taxon>Toxicofera</taxon>
        <taxon>Iguania</taxon>
        <taxon>Acrodonta</taxon>
        <taxon>Agamidae</taxon>
        <taxon>Agaminae</taxon>
        <taxon>Phrynocephalus</taxon>
    </lineage>
</organism>